<dbReference type="AlphaFoldDB" id="A0ABD1LFS9"/>
<organism evidence="1 2">
    <name type="scientific">Flemingia macrophylla</name>
    <dbReference type="NCBI Taxonomy" id="520843"/>
    <lineage>
        <taxon>Eukaryota</taxon>
        <taxon>Viridiplantae</taxon>
        <taxon>Streptophyta</taxon>
        <taxon>Embryophyta</taxon>
        <taxon>Tracheophyta</taxon>
        <taxon>Spermatophyta</taxon>
        <taxon>Magnoliopsida</taxon>
        <taxon>eudicotyledons</taxon>
        <taxon>Gunneridae</taxon>
        <taxon>Pentapetalae</taxon>
        <taxon>rosids</taxon>
        <taxon>fabids</taxon>
        <taxon>Fabales</taxon>
        <taxon>Fabaceae</taxon>
        <taxon>Papilionoideae</taxon>
        <taxon>50 kb inversion clade</taxon>
        <taxon>NPAAA clade</taxon>
        <taxon>indigoferoid/millettioid clade</taxon>
        <taxon>Phaseoleae</taxon>
        <taxon>Flemingia</taxon>
    </lineage>
</organism>
<comment type="caution">
    <text evidence="1">The sequence shown here is derived from an EMBL/GenBank/DDBJ whole genome shotgun (WGS) entry which is preliminary data.</text>
</comment>
<name>A0ABD1LFS9_9FABA</name>
<reference evidence="1 2" key="1">
    <citation type="submission" date="2024-08" db="EMBL/GenBank/DDBJ databases">
        <title>Insights into the chromosomal genome structure of Flemingia macrophylla.</title>
        <authorList>
            <person name="Ding Y."/>
            <person name="Zhao Y."/>
            <person name="Bi W."/>
            <person name="Wu M."/>
            <person name="Zhao G."/>
            <person name="Gong Y."/>
            <person name="Li W."/>
            <person name="Zhang P."/>
        </authorList>
    </citation>
    <scope>NUCLEOTIDE SEQUENCE [LARGE SCALE GENOMIC DNA]</scope>
    <source>
        <strain evidence="1">DYQJB</strain>
        <tissue evidence="1">Leaf</tissue>
    </source>
</reference>
<dbReference type="PANTHER" id="PTHR47361">
    <property type="entry name" value="RING/U-BOX SUPERFAMILY PROTEIN"/>
    <property type="match status" value="1"/>
</dbReference>
<proteinExistence type="predicted"/>
<evidence type="ECO:0000313" key="1">
    <source>
        <dbReference type="EMBL" id="KAL2322390.1"/>
    </source>
</evidence>
<evidence type="ECO:0000313" key="2">
    <source>
        <dbReference type="Proteomes" id="UP001603857"/>
    </source>
</evidence>
<gene>
    <name evidence="1" type="ORF">Fmac_026769</name>
</gene>
<dbReference type="EMBL" id="JBGMDY010000009">
    <property type="protein sequence ID" value="KAL2322390.1"/>
    <property type="molecule type" value="Genomic_DNA"/>
</dbReference>
<dbReference type="PANTHER" id="PTHR47361:SF4">
    <property type="entry name" value="RING_U-BOX SUPERFAMILY PROTEIN"/>
    <property type="match status" value="1"/>
</dbReference>
<keyword evidence="2" id="KW-1185">Reference proteome</keyword>
<accession>A0ABD1LFS9</accession>
<protein>
    <submittedName>
        <fullName evidence="1">Uncharacterized protein</fullName>
    </submittedName>
</protein>
<sequence>MFEESVCLLLQASWFKPLSVKEHVNHEDAYGDLEDYYQCKDDDDDDDIDEAYYGGSSSFHIGNQRWGDNGCVRAGRQASPSSSKFPGFWNDLIQ</sequence>
<dbReference type="Proteomes" id="UP001603857">
    <property type="component" value="Unassembled WGS sequence"/>
</dbReference>